<accession>A0ABU4JUC9</accession>
<dbReference type="InterPro" id="IPR036265">
    <property type="entry name" value="HIT-like_sf"/>
</dbReference>
<reference evidence="3 4" key="1">
    <citation type="submission" date="2023-04" db="EMBL/GenBank/DDBJ databases">
        <title>Clostridium tannerae sp. nov., isolated from the fecal material of an alpaca.</title>
        <authorList>
            <person name="Miller S."/>
            <person name="Hendry M."/>
            <person name="King J."/>
            <person name="Sankaranarayanan K."/>
            <person name="Lawson P.A."/>
        </authorList>
    </citation>
    <scope>NUCLEOTIDE SEQUENCE [LARGE SCALE GENOMIC DNA]</scope>
    <source>
        <strain evidence="3 4">A1-XYC3</strain>
    </source>
</reference>
<protein>
    <submittedName>
        <fullName evidence="3">HIT family protein</fullName>
        <ecNumber evidence="3">2.1.1.-</ecNumber>
    </submittedName>
</protein>
<dbReference type="PANTHER" id="PTHR42997">
    <property type="entry name" value="HIT FAMILY HYDROLASE"/>
    <property type="match status" value="1"/>
</dbReference>
<keyword evidence="3" id="KW-0489">Methyltransferase</keyword>
<dbReference type="GO" id="GO:0008168">
    <property type="term" value="F:methyltransferase activity"/>
    <property type="evidence" value="ECO:0007669"/>
    <property type="project" value="UniProtKB-KW"/>
</dbReference>
<gene>
    <name evidence="3" type="ORF">P8V03_11410</name>
</gene>
<dbReference type="Proteomes" id="UP001281656">
    <property type="component" value="Unassembled WGS sequence"/>
</dbReference>
<evidence type="ECO:0000313" key="3">
    <source>
        <dbReference type="EMBL" id="MDW8801754.1"/>
    </source>
</evidence>
<dbReference type="PANTHER" id="PTHR42997:SF1">
    <property type="entry name" value="AP-4-A PHOSPHORYLASE"/>
    <property type="match status" value="1"/>
</dbReference>
<keyword evidence="3" id="KW-0808">Transferase</keyword>
<evidence type="ECO:0000313" key="4">
    <source>
        <dbReference type="Proteomes" id="UP001281656"/>
    </source>
</evidence>
<dbReference type="SUPFAM" id="SSF54197">
    <property type="entry name" value="HIT-like"/>
    <property type="match status" value="1"/>
</dbReference>
<organism evidence="3 4">
    <name type="scientific">Clostridium tanneri</name>
    <dbReference type="NCBI Taxonomy" id="3037988"/>
    <lineage>
        <taxon>Bacteria</taxon>
        <taxon>Bacillati</taxon>
        <taxon>Bacillota</taxon>
        <taxon>Clostridia</taxon>
        <taxon>Eubacteriales</taxon>
        <taxon>Clostridiaceae</taxon>
        <taxon>Clostridium</taxon>
    </lineage>
</organism>
<dbReference type="PROSITE" id="PS51084">
    <property type="entry name" value="HIT_2"/>
    <property type="match status" value="1"/>
</dbReference>
<dbReference type="InterPro" id="IPR011146">
    <property type="entry name" value="HIT-like"/>
</dbReference>
<dbReference type="EMBL" id="JARUJP010000012">
    <property type="protein sequence ID" value="MDW8801754.1"/>
    <property type="molecule type" value="Genomic_DNA"/>
</dbReference>
<dbReference type="PROSITE" id="PS00892">
    <property type="entry name" value="HIT_1"/>
    <property type="match status" value="1"/>
</dbReference>
<dbReference type="InterPro" id="IPR001310">
    <property type="entry name" value="Histidine_triad_HIT"/>
</dbReference>
<feature type="domain" description="HIT" evidence="2">
    <location>
        <begin position="2"/>
        <end position="108"/>
    </location>
</feature>
<dbReference type="GO" id="GO:0032259">
    <property type="term" value="P:methylation"/>
    <property type="evidence" value="ECO:0007669"/>
    <property type="project" value="UniProtKB-KW"/>
</dbReference>
<feature type="short sequence motif" description="Histidine triad motif" evidence="1">
    <location>
        <begin position="93"/>
        <end position="97"/>
    </location>
</feature>
<evidence type="ECO:0000256" key="1">
    <source>
        <dbReference type="PROSITE-ProRule" id="PRU00464"/>
    </source>
</evidence>
<dbReference type="Gene3D" id="3.30.428.10">
    <property type="entry name" value="HIT-like"/>
    <property type="match status" value="1"/>
</dbReference>
<dbReference type="EC" id="2.1.1.-" evidence="3"/>
<dbReference type="InterPro" id="IPR052908">
    <property type="entry name" value="AP-4-A_phosphorylase"/>
</dbReference>
<dbReference type="InterPro" id="IPR019808">
    <property type="entry name" value="Histidine_triad_CS"/>
</dbReference>
<dbReference type="Pfam" id="PF01230">
    <property type="entry name" value="HIT"/>
    <property type="match status" value="1"/>
</dbReference>
<dbReference type="PRINTS" id="PR00332">
    <property type="entry name" value="HISTRIAD"/>
</dbReference>
<keyword evidence="4" id="KW-1185">Reference proteome</keyword>
<proteinExistence type="predicted"/>
<comment type="caution">
    <text evidence="3">The sequence shown here is derived from an EMBL/GenBank/DDBJ whole genome shotgun (WGS) entry which is preliminary data.</text>
</comment>
<evidence type="ECO:0000259" key="2">
    <source>
        <dbReference type="PROSITE" id="PS51084"/>
    </source>
</evidence>
<sequence>MEECIFCSYNKSEIIAENKLAFAITDKFPVNEGHTLIIPKRHFKNFFEASEEEIKAIYSLMHEVKEMLDIQYEPWGYNIGVNVGYYAGQTVMHLHVHLIPRYKGDVDNPRGGIRNFKTALVEYDG</sequence>
<name>A0ABU4JUC9_9CLOT</name>